<comment type="caution">
    <text evidence="2">The sequence shown here is derived from an EMBL/GenBank/DDBJ whole genome shotgun (WGS) entry which is preliminary data.</text>
</comment>
<gene>
    <name evidence="2" type="ORF">SNAT2548_LOCUS15202</name>
</gene>
<dbReference type="EMBL" id="CAJNDS010001891">
    <property type="protein sequence ID" value="CAE7287688.1"/>
    <property type="molecule type" value="Genomic_DNA"/>
</dbReference>
<protein>
    <submittedName>
        <fullName evidence="2">Uncharacterized protein</fullName>
    </submittedName>
</protein>
<accession>A0A812NH61</accession>
<evidence type="ECO:0000256" key="1">
    <source>
        <dbReference type="SAM" id="Phobius"/>
    </source>
</evidence>
<keyword evidence="1" id="KW-1133">Transmembrane helix</keyword>
<feature type="transmembrane region" description="Helical" evidence="1">
    <location>
        <begin position="87"/>
        <end position="107"/>
    </location>
</feature>
<organism evidence="2 3">
    <name type="scientific">Symbiodinium natans</name>
    <dbReference type="NCBI Taxonomy" id="878477"/>
    <lineage>
        <taxon>Eukaryota</taxon>
        <taxon>Sar</taxon>
        <taxon>Alveolata</taxon>
        <taxon>Dinophyceae</taxon>
        <taxon>Suessiales</taxon>
        <taxon>Symbiodiniaceae</taxon>
        <taxon>Symbiodinium</taxon>
    </lineage>
</organism>
<keyword evidence="1" id="KW-0472">Membrane</keyword>
<dbReference type="AlphaFoldDB" id="A0A812NH61"/>
<sequence length="297" mass="32253">MSTIALAPLMCFSHPNGVHSVLKYPSVTCGTPDHTVMLVAGLLLLLLGVLGFLALCTYAVVVVPTWSSTGKGERVQAFRFLLGRFRLDSWWFGVALLARGPLMSLPIALATDYPPIQIMAVMLIFLLFLVMETRAWPWKVPLLNVLGSFTGLCITILVASNALHIGTVEGAMKQFADVLGTATMGLLGTVICLLLVMTSSALVYQAALGGQNELCMFNLQRVPPAVLVSATLHNTASQLAQLERLEVTRSVGRLAVYDINLLLSAMALIASEVTFDQSSPQFRRRILWVLGNMFFVV</sequence>
<feature type="transmembrane region" description="Helical" evidence="1">
    <location>
        <begin position="36"/>
        <end position="66"/>
    </location>
</feature>
<dbReference type="OrthoDB" id="447656at2759"/>
<evidence type="ECO:0000313" key="3">
    <source>
        <dbReference type="Proteomes" id="UP000604046"/>
    </source>
</evidence>
<feature type="transmembrane region" description="Helical" evidence="1">
    <location>
        <begin position="142"/>
        <end position="163"/>
    </location>
</feature>
<feature type="transmembrane region" description="Helical" evidence="1">
    <location>
        <begin position="113"/>
        <end position="130"/>
    </location>
</feature>
<keyword evidence="1" id="KW-0812">Transmembrane</keyword>
<feature type="transmembrane region" description="Helical" evidence="1">
    <location>
        <begin position="183"/>
        <end position="204"/>
    </location>
</feature>
<dbReference type="Proteomes" id="UP000604046">
    <property type="component" value="Unassembled WGS sequence"/>
</dbReference>
<evidence type="ECO:0000313" key="2">
    <source>
        <dbReference type="EMBL" id="CAE7287688.1"/>
    </source>
</evidence>
<reference evidence="2" key="1">
    <citation type="submission" date="2021-02" db="EMBL/GenBank/DDBJ databases">
        <authorList>
            <person name="Dougan E. K."/>
            <person name="Rhodes N."/>
            <person name="Thang M."/>
            <person name="Chan C."/>
        </authorList>
    </citation>
    <scope>NUCLEOTIDE SEQUENCE</scope>
</reference>
<name>A0A812NH61_9DINO</name>
<proteinExistence type="predicted"/>
<keyword evidence="3" id="KW-1185">Reference proteome</keyword>